<evidence type="ECO:0000313" key="11">
    <source>
        <dbReference type="Proteomes" id="UP000292423"/>
    </source>
</evidence>
<comment type="catalytic activity">
    <reaction evidence="5 9">
        <text>N(7)-methyl-GTP + H2O = N(7)-methyl-GMP + diphosphate + H(+)</text>
        <dbReference type="Rhea" id="RHEA:58744"/>
        <dbReference type="ChEBI" id="CHEBI:15377"/>
        <dbReference type="ChEBI" id="CHEBI:15378"/>
        <dbReference type="ChEBI" id="CHEBI:33019"/>
        <dbReference type="ChEBI" id="CHEBI:58285"/>
        <dbReference type="ChEBI" id="CHEBI:87133"/>
    </reaction>
</comment>
<sequence>MTPALVLASTSRYRAELLQRLSLEFIQVQPEVEETPLPGESPHDVALRLAEAKARALATAYTDHLIIGSDQTAGCDLDIIGKPGSRDRAIGQLLRFSGRSIEFHTGLCLLNTRTGHCRTAVNTTTVTFRSLSEACAERYVDREQPLDCAGSFKAEGLGIALFSRIVSDDPTSLIGLPLITLTQFLLAEGWMLP</sequence>
<comment type="caution">
    <text evidence="9">Lacks conserved residue(s) required for the propagation of feature annotation.</text>
</comment>
<dbReference type="Gene3D" id="3.90.950.10">
    <property type="match status" value="1"/>
</dbReference>
<dbReference type="RefSeq" id="WP_130413000.1">
    <property type="nucleotide sequence ID" value="NZ_SHKX01000012.1"/>
</dbReference>
<dbReference type="PANTHER" id="PTHR43213:SF10">
    <property type="entry name" value="7-METHYL-GTP PYROPHOSPHATASE"/>
    <property type="match status" value="1"/>
</dbReference>
<feature type="site" description="Important for substrate specificity" evidence="9">
    <location>
        <position position="155"/>
    </location>
</feature>
<evidence type="ECO:0000256" key="1">
    <source>
        <dbReference type="ARBA" id="ARBA00004496"/>
    </source>
</evidence>
<dbReference type="CDD" id="cd00555">
    <property type="entry name" value="Maf"/>
    <property type="match status" value="1"/>
</dbReference>
<comment type="cofactor">
    <cofactor evidence="9">
        <name>a divalent metal cation</name>
        <dbReference type="ChEBI" id="CHEBI:60240"/>
    </cofactor>
</comment>
<dbReference type="GO" id="GO:0047429">
    <property type="term" value="F:nucleoside triphosphate diphosphatase activity"/>
    <property type="evidence" value="ECO:0007669"/>
    <property type="project" value="InterPro"/>
</dbReference>
<dbReference type="EC" id="3.6.1.-" evidence="9"/>
<evidence type="ECO:0000313" key="10">
    <source>
        <dbReference type="EMBL" id="RZU45037.1"/>
    </source>
</evidence>
<dbReference type="PIRSF" id="PIRSF006305">
    <property type="entry name" value="Maf"/>
    <property type="match status" value="1"/>
</dbReference>
<dbReference type="EMBL" id="SHKX01000012">
    <property type="protein sequence ID" value="RZU45037.1"/>
    <property type="molecule type" value="Genomic_DNA"/>
</dbReference>
<dbReference type="GO" id="GO:0009117">
    <property type="term" value="P:nucleotide metabolic process"/>
    <property type="evidence" value="ECO:0007669"/>
    <property type="project" value="UniProtKB-KW"/>
</dbReference>
<keyword evidence="3 9" id="KW-0378">Hydrolase</keyword>
<dbReference type="GO" id="GO:0005737">
    <property type="term" value="C:cytoplasm"/>
    <property type="evidence" value="ECO:0007669"/>
    <property type="project" value="UniProtKB-SubCell"/>
</dbReference>
<dbReference type="HAMAP" id="MF_00528">
    <property type="entry name" value="Maf"/>
    <property type="match status" value="1"/>
</dbReference>
<dbReference type="AlphaFoldDB" id="A0A4Q7Z422"/>
<dbReference type="SUPFAM" id="SSF52972">
    <property type="entry name" value="ITPase-like"/>
    <property type="match status" value="1"/>
</dbReference>
<organism evidence="10 11">
    <name type="scientific">Fluviicoccus keumensis</name>
    <dbReference type="NCBI Taxonomy" id="1435465"/>
    <lineage>
        <taxon>Bacteria</taxon>
        <taxon>Pseudomonadati</taxon>
        <taxon>Pseudomonadota</taxon>
        <taxon>Gammaproteobacteria</taxon>
        <taxon>Moraxellales</taxon>
        <taxon>Moraxellaceae</taxon>
        <taxon>Fluviicoccus</taxon>
    </lineage>
</organism>
<protein>
    <recommendedName>
        <fullName evidence="8 9">7-methyl-GTP pyrophosphatase</fullName>
        <shortName evidence="9">m(7)GTP pyrophosphatase</shortName>
        <ecNumber evidence="9">3.6.1.-</ecNumber>
    </recommendedName>
</protein>
<evidence type="ECO:0000256" key="8">
    <source>
        <dbReference type="ARBA" id="ARBA00068163"/>
    </source>
</evidence>
<dbReference type="PANTHER" id="PTHR43213">
    <property type="entry name" value="BIFUNCTIONAL DTTP/UTP PYROPHOSPHATASE/METHYLTRANSFERASE PROTEIN-RELATED"/>
    <property type="match status" value="1"/>
</dbReference>
<keyword evidence="2 9" id="KW-0963">Cytoplasm</keyword>
<evidence type="ECO:0000256" key="6">
    <source>
        <dbReference type="ARBA" id="ARBA00053369"/>
    </source>
</evidence>
<name>A0A4Q7Z422_9GAMM</name>
<evidence type="ECO:0000256" key="2">
    <source>
        <dbReference type="ARBA" id="ARBA00022490"/>
    </source>
</evidence>
<evidence type="ECO:0000256" key="3">
    <source>
        <dbReference type="ARBA" id="ARBA00022801"/>
    </source>
</evidence>
<evidence type="ECO:0000256" key="9">
    <source>
        <dbReference type="HAMAP-Rule" id="MF_00528"/>
    </source>
</evidence>
<comment type="subcellular location">
    <subcellularLocation>
        <location evidence="1 9">Cytoplasm</location>
    </subcellularLocation>
</comment>
<dbReference type="InterPro" id="IPR003697">
    <property type="entry name" value="Maf-like"/>
</dbReference>
<keyword evidence="4 9" id="KW-0546">Nucleotide metabolism</keyword>
<accession>A0A4Q7Z422</accession>
<dbReference type="OrthoDB" id="9813694at2"/>
<evidence type="ECO:0000256" key="7">
    <source>
        <dbReference type="ARBA" id="ARBA00060749"/>
    </source>
</evidence>
<dbReference type="FunFam" id="3.90.950.10:FF:000005">
    <property type="entry name" value="7-methyl-GTP pyrophosphatase"/>
    <property type="match status" value="1"/>
</dbReference>
<comment type="similarity">
    <text evidence="7 9">Belongs to the Maf family. YceF subfamily.</text>
</comment>
<keyword evidence="11" id="KW-1185">Reference proteome</keyword>
<dbReference type="NCBIfam" id="TIGR00172">
    <property type="entry name" value="maf"/>
    <property type="match status" value="1"/>
</dbReference>
<feature type="site" description="Important for substrate specificity" evidence="9">
    <location>
        <position position="13"/>
    </location>
</feature>
<proteinExistence type="inferred from homology"/>
<dbReference type="Pfam" id="PF02545">
    <property type="entry name" value="Maf"/>
    <property type="match status" value="1"/>
</dbReference>
<evidence type="ECO:0000256" key="5">
    <source>
        <dbReference type="ARBA" id="ARBA00050213"/>
    </source>
</evidence>
<reference evidence="10 11" key="1">
    <citation type="submission" date="2019-02" db="EMBL/GenBank/DDBJ databases">
        <title>Genomic Encyclopedia of Type Strains, Phase IV (KMG-IV): sequencing the most valuable type-strain genomes for metagenomic binning, comparative biology and taxonomic classification.</title>
        <authorList>
            <person name="Goeker M."/>
        </authorList>
    </citation>
    <scope>NUCLEOTIDE SEQUENCE [LARGE SCALE GENOMIC DNA]</scope>
    <source>
        <strain evidence="10 11">DSM 105135</strain>
    </source>
</reference>
<comment type="caution">
    <text evidence="10">The sequence shown here is derived from an EMBL/GenBank/DDBJ whole genome shotgun (WGS) entry which is preliminary data.</text>
</comment>
<evidence type="ECO:0000256" key="4">
    <source>
        <dbReference type="ARBA" id="ARBA00023080"/>
    </source>
</evidence>
<feature type="site" description="Important for substrate specificity" evidence="9">
    <location>
        <position position="71"/>
    </location>
</feature>
<gene>
    <name evidence="10" type="ORF">EV700_1844</name>
</gene>
<comment type="function">
    <text evidence="6 9">Nucleoside triphosphate pyrophosphatase that hydrolyzes 7-methyl-GTP (m(7)GTP). May have a dual role in cell division arrest and in preventing the incorporation of modified nucleotides into cellular nucleic acids.</text>
</comment>
<dbReference type="InterPro" id="IPR029001">
    <property type="entry name" value="ITPase-like_fam"/>
</dbReference>
<feature type="active site" description="Proton acceptor" evidence="9">
    <location>
        <position position="70"/>
    </location>
</feature>
<dbReference type="Proteomes" id="UP000292423">
    <property type="component" value="Unassembled WGS sequence"/>
</dbReference>